<feature type="compositionally biased region" description="Polar residues" evidence="1">
    <location>
        <begin position="41"/>
        <end position="50"/>
    </location>
</feature>
<dbReference type="Proteomes" id="UP001161247">
    <property type="component" value="Chromosome 1"/>
</dbReference>
<organism evidence="2 3">
    <name type="scientific">Oldenlandia corymbosa var. corymbosa</name>
    <dbReference type="NCBI Taxonomy" id="529605"/>
    <lineage>
        <taxon>Eukaryota</taxon>
        <taxon>Viridiplantae</taxon>
        <taxon>Streptophyta</taxon>
        <taxon>Embryophyta</taxon>
        <taxon>Tracheophyta</taxon>
        <taxon>Spermatophyta</taxon>
        <taxon>Magnoliopsida</taxon>
        <taxon>eudicotyledons</taxon>
        <taxon>Gunneridae</taxon>
        <taxon>Pentapetalae</taxon>
        <taxon>asterids</taxon>
        <taxon>lamiids</taxon>
        <taxon>Gentianales</taxon>
        <taxon>Rubiaceae</taxon>
        <taxon>Rubioideae</taxon>
        <taxon>Spermacoceae</taxon>
        <taxon>Hedyotis-Oldenlandia complex</taxon>
        <taxon>Oldenlandia</taxon>
    </lineage>
</organism>
<dbReference type="EMBL" id="OX459118">
    <property type="protein sequence ID" value="CAI9092075.1"/>
    <property type="molecule type" value="Genomic_DNA"/>
</dbReference>
<feature type="region of interest" description="Disordered" evidence="1">
    <location>
        <begin position="136"/>
        <end position="157"/>
    </location>
</feature>
<reference evidence="2" key="1">
    <citation type="submission" date="2023-03" db="EMBL/GenBank/DDBJ databases">
        <authorList>
            <person name="Julca I."/>
        </authorList>
    </citation>
    <scope>NUCLEOTIDE SEQUENCE</scope>
</reference>
<gene>
    <name evidence="2" type="ORF">OLC1_LOCUS3839</name>
</gene>
<proteinExistence type="predicted"/>
<dbReference type="AlphaFoldDB" id="A0AAV1C9G8"/>
<protein>
    <submittedName>
        <fullName evidence="2">OLC1v1027222C1</fullName>
    </submittedName>
</protein>
<sequence>MPREMQTPPSKPPGPDKEPEIVVHAPPPQGHNSRSRGGEGTSTESNTNSGDKGKDAASDCPHQPEETSRGVPTTPGHWETSGIPWIDLQLPDHHYDPTTFPLYAVIGGALVDPAVDRSRERLLGLEGQLEEALETFRASARDTQRRHRGEGRKRPAG</sequence>
<evidence type="ECO:0000313" key="2">
    <source>
        <dbReference type="EMBL" id="CAI9092075.1"/>
    </source>
</evidence>
<name>A0AAV1C9G8_OLDCO</name>
<evidence type="ECO:0000313" key="3">
    <source>
        <dbReference type="Proteomes" id="UP001161247"/>
    </source>
</evidence>
<feature type="region of interest" description="Disordered" evidence="1">
    <location>
        <begin position="1"/>
        <end position="81"/>
    </location>
</feature>
<feature type="compositionally biased region" description="Basic residues" evidence="1">
    <location>
        <begin position="144"/>
        <end position="157"/>
    </location>
</feature>
<keyword evidence="3" id="KW-1185">Reference proteome</keyword>
<feature type="compositionally biased region" description="Basic and acidic residues" evidence="1">
    <location>
        <begin position="51"/>
        <end position="68"/>
    </location>
</feature>
<evidence type="ECO:0000256" key="1">
    <source>
        <dbReference type="SAM" id="MobiDB-lite"/>
    </source>
</evidence>
<accession>A0AAV1C9G8</accession>